<feature type="domain" description="Elongation factor 1 beta central acidic region eukaryote" evidence="6">
    <location>
        <begin position="99"/>
        <end position="126"/>
    </location>
</feature>
<evidence type="ECO:0000259" key="6">
    <source>
        <dbReference type="SMART" id="SM01182"/>
    </source>
</evidence>
<dbReference type="Gene3D" id="3.30.70.60">
    <property type="match status" value="1"/>
</dbReference>
<evidence type="ECO:0000313" key="7">
    <source>
        <dbReference type="EMBL" id="KAG4425660.1"/>
    </source>
</evidence>
<dbReference type="GO" id="GO:0005085">
    <property type="term" value="F:guanyl-nucleotide exchange factor activity"/>
    <property type="evidence" value="ECO:0007669"/>
    <property type="project" value="TreeGrafter"/>
</dbReference>
<dbReference type="InterPro" id="IPR036219">
    <property type="entry name" value="eEF-1beta-like_sf"/>
</dbReference>
<dbReference type="Pfam" id="PF10587">
    <property type="entry name" value="EF-1_beta_acid"/>
    <property type="match status" value="1"/>
</dbReference>
<dbReference type="FunFam" id="3.30.70.60:FF:000001">
    <property type="entry name" value="Elongation factor 1-beta 1 like"/>
    <property type="match status" value="1"/>
</dbReference>
<dbReference type="SMART" id="SM00888">
    <property type="entry name" value="EF1_GNE"/>
    <property type="match status" value="1"/>
</dbReference>
<dbReference type="InterPro" id="IPR014717">
    <property type="entry name" value="Transl_elong_EF1B/ribsomal_bS6"/>
</dbReference>
<dbReference type="Pfam" id="PF00736">
    <property type="entry name" value="EF1_GNE"/>
    <property type="match status" value="1"/>
</dbReference>
<dbReference type="PANTHER" id="PTHR11595">
    <property type="entry name" value="EF-HAND AND COILED-COIL DOMAIN-CONTAINING FAMILY MEMBER"/>
    <property type="match status" value="1"/>
</dbReference>
<feature type="domain" description="Translation elongation factor EF1B beta/delta subunit guanine nucleotide exchange" evidence="5">
    <location>
        <begin position="135"/>
        <end position="221"/>
    </location>
</feature>
<dbReference type="PANTHER" id="PTHR11595:SF21">
    <property type="entry name" value="ELONGATION FACTOR 1-BETA"/>
    <property type="match status" value="1"/>
</dbReference>
<dbReference type="Gene3D" id="1.20.1050.130">
    <property type="match status" value="1"/>
</dbReference>
<dbReference type="GO" id="GO:0005853">
    <property type="term" value="C:eukaryotic translation elongation factor 1 complex"/>
    <property type="evidence" value="ECO:0007669"/>
    <property type="project" value="InterPro"/>
</dbReference>
<evidence type="ECO:0008006" key="9">
    <source>
        <dbReference type="Google" id="ProtNLM"/>
    </source>
</evidence>
<evidence type="ECO:0000256" key="2">
    <source>
        <dbReference type="ARBA" id="ARBA00022768"/>
    </source>
</evidence>
<dbReference type="InterPro" id="IPR036282">
    <property type="entry name" value="Glutathione-S-Trfase_C_sf"/>
</dbReference>
<keyword evidence="3 4" id="KW-0648">Protein biosynthesis</keyword>
<dbReference type="InterPro" id="IPR018940">
    <property type="entry name" value="EF-1_beta_acid_region_euk"/>
</dbReference>
<evidence type="ECO:0000313" key="8">
    <source>
        <dbReference type="Proteomes" id="UP000664132"/>
    </source>
</evidence>
<dbReference type="Proteomes" id="UP000664132">
    <property type="component" value="Unassembled WGS sequence"/>
</dbReference>
<evidence type="ECO:0000259" key="5">
    <source>
        <dbReference type="SMART" id="SM00888"/>
    </source>
</evidence>
<comment type="similarity">
    <text evidence="1 4">Belongs to the EF-1-beta/EF-1-delta family.</text>
</comment>
<keyword evidence="8" id="KW-1185">Reference proteome</keyword>
<dbReference type="GO" id="GO:0005829">
    <property type="term" value="C:cytosol"/>
    <property type="evidence" value="ECO:0007669"/>
    <property type="project" value="TreeGrafter"/>
</dbReference>
<organism evidence="7 8">
    <name type="scientific">Cadophora malorum</name>
    <dbReference type="NCBI Taxonomy" id="108018"/>
    <lineage>
        <taxon>Eukaryota</taxon>
        <taxon>Fungi</taxon>
        <taxon>Dikarya</taxon>
        <taxon>Ascomycota</taxon>
        <taxon>Pezizomycotina</taxon>
        <taxon>Leotiomycetes</taxon>
        <taxon>Helotiales</taxon>
        <taxon>Ploettnerulaceae</taxon>
        <taxon>Cadophora</taxon>
    </lineage>
</organism>
<reference evidence="7" key="1">
    <citation type="submission" date="2021-02" db="EMBL/GenBank/DDBJ databases">
        <title>Genome sequence Cadophora malorum strain M34.</title>
        <authorList>
            <person name="Stefanovic E."/>
            <person name="Vu D."/>
            <person name="Scully C."/>
            <person name="Dijksterhuis J."/>
            <person name="Roader J."/>
            <person name="Houbraken J."/>
        </authorList>
    </citation>
    <scope>NUCLEOTIDE SEQUENCE</scope>
    <source>
        <strain evidence="7">M34</strain>
    </source>
</reference>
<accession>A0A8H8BVI3</accession>
<dbReference type="PROSITE" id="PS00824">
    <property type="entry name" value="EF1BD_1"/>
    <property type="match status" value="1"/>
</dbReference>
<comment type="caution">
    <text evidence="7">The sequence shown here is derived from an EMBL/GenBank/DDBJ whole genome shotgun (WGS) entry which is preliminary data.</text>
</comment>
<gene>
    <name evidence="7" type="ORF">IFR04_001122</name>
</gene>
<evidence type="ECO:0000256" key="1">
    <source>
        <dbReference type="ARBA" id="ARBA00007411"/>
    </source>
</evidence>
<keyword evidence="2 4" id="KW-0251">Elongation factor</keyword>
<dbReference type="SMART" id="SM01182">
    <property type="entry name" value="EF-1_beta_acid"/>
    <property type="match status" value="1"/>
</dbReference>
<dbReference type="SUPFAM" id="SSF54984">
    <property type="entry name" value="eEF-1beta-like"/>
    <property type="match status" value="1"/>
</dbReference>
<dbReference type="PROSITE" id="PS00825">
    <property type="entry name" value="EF1BD_2"/>
    <property type="match status" value="1"/>
</dbReference>
<dbReference type="CDD" id="cd00292">
    <property type="entry name" value="EF1B"/>
    <property type="match status" value="1"/>
</dbReference>
<dbReference type="EMBL" id="JAFJYH010000008">
    <property type="protein sequence ID" value="KAG4425660.1"/>
    <property type="molecule type" value="Genomic_DNA"/>
</dbReference>
<sequence length="221" mass="24470">MGFADFLSDAGLSGKFTSCEAAARRSVLNSWLTTRSYIVGYAPSQADVASFKALTTAPDSAKYPHAARWYKHIASYTEEFATLPAKAPAAAEEDDDVDLFGSDDEEEDAEAERIRNERLAEYKKKKEGKTKPAAKSVVTMDVKPWDDETDMKELEASVRGIEKEGLVWGASKLVAVGFGIKKLQINLVIEDDKIGLSELQEEIEEFEDYVQSTDIIAMQKL</sequence>
<name>A0A8H8BVI3_9HELO</name>
<dbReference type="GO" id="GO:0003746">
    <property type="term" value="F:translation elongation factor activity"/>
    <property type="evidence" value="ECO:0007669"/>
    <property type="project" value="UniProtKB-KW"/>
</dbReference>
<evidence type="ECO:0000256" key="4">
    <source>
        <dbReference type="RuleBase" id="RU003791"/>
    </source>
</evidence>
<dbReference type="InterPro" id="IPR049720">
    <property type="entry name" value="EF1B_bsu/dsu"/>
</dbReference>
<dbReference type="OrthoDB" id="331763at2759"/>
<dbReference type="AlphaFoldDB" id="A0A8H8BVI3"/>
<protein>
    <recommendedName>
        <fullName evidence="9">Elongation factor 1-beta</fullName>
    </recommendedName>
</protein>
<dbReference type="InterPro" id="IPR001326">
    <property type="entry name" value="Transl_elong_EF1B_B/D_CS"/>
</dbReference>
<evidence type="ECO:0000256" key="3">
    <source>
        <dbReference type="ARBA" id="ARBA00022917"/>
    </source>
</evidence>
<dbReference type="InterPro" id="IPR014038">
    <property type="entry name" value="EF1B_bsu/dsu_GNE"/>
</dbReference>
<dbReference type="SUPFAM" id="SSF47616">
    <property type="entry name" value="GST C-terminal domain-like"/>
    <property type="match status" value="1"/>
</dbReference>
<proteinExistence type="inferred from homology"/>